<dbReference type="Gene3D" id="3.20.140.10">
    <property type="entry name" value="nicotinate phosphoribosyltransferase"/>
    <property type="match status" value="1"/>
</dbReference>
<dbReference type="EC" id="6.3.4.21" evidence="3 9"/>
<dbReference type="NCBIfam" id="NF009131">
    <property type="entry name" value="PRK12484.1"/>
    <property type="match status" value="1"/>
</dbReference>
<keyword evidence="14" id="KW-1185">Reference proteome</keyword>
<evidence type="ECO:0000256" key="7">
    <source>
        <dbReference type="ARBA" id="ARBA00022679"/>
    </source>
</evidence>
<comment type="function">
    <text evidence="9">Catalyzes the first step in the biosynthesis of NAD from nicotinic acid, the ATP-dependent synthesis of beta-nicotinate D-ribonucleotide from nicotinate and 5-phospho-D-ribose 1-phosphate.</text>
</comment>
<organism evidence="13 14">
    <name type="scientific">Mangrovivirga cuniculi</name>
    <dbReference type="NCBI Taxonomy" id="2715131"/>
    <lineage>
        <taxon>Bacteria</taxon>
        <taxon>Pseudomonadati</taxon>
        <taxon>Bacteroidota</taxon>
        <taxon>Cytophagia</taxon>
        <taxon>Cytophagales</taxon>
        <taxon>Mangrovivirgaceae</taxon>
        <taxon>Mangrovivirga</taxon>
    </lineage>
</organism>
<evidence type="ECO:0000256" key="1">
    <source>
        <dbReference type="ARBA" id="ARBA00004952"/>
    </source>
</evidence>
<comment type="pathway">
    <text evidence="1 9">Cofactor biosynthesis; NAD(+) biosynthesis; nicotinate D-ribonucleotide from nicotinate: step 1/1.</text>
</comment>
<dbReference type="GO" id="GO:0004516">
    <property type="term" value="F:nicotinate phosphoribosyltransferase activity"/>
    <property type="evidence" value="ECO:0007669"/>
    <property type="project" value="UniProtKB-UniRule"/>
</dbReference>
<evidence type="ECO:0000313" key="13">
    <source>
        <dbReference type="EMBL" id="QCK14244.1"/>
    </source>
</evidence>
<dbReference type="InterPro" id="IPR036068">
    <property type="entry name" value="Nicotinate_pribotase-like_C"/>
</dbReference>
<dbReference type="InterPro" id="IPR041619">
    <property type="entry name" value="NAPRTase_C"/>
</dbReference>
<dbReference type="SUPFAM" id="SSF51690">
    <property type="entry name" value="Nicotinate/Quinolinate PRTase C-terminal domain-like"/>
    <property type="match status" value="1"/>
</dbReference>
<proteinExistence type="inferred from homology"/>
<keyword evidence="5 9" id="KW-0436">Ligase</keyword>
<dbReference type="Pfam" id="PF17767">
    <property type="entry name" value="NAPRTase_N"/>
    <property type="match status" value="1"/>
</dbReference>
<dbReference type="NCBIfam" id="NF006696">
    <property type="entry name" value="PRK09243.1-3"/>
    <property type="match status" value="1"/>
</dbReference>
<dbReference type="GO" id="GO:0047280">
    <property type="term" value="F:nicotinamide phosphoribosyltransferase activity"/>
    <property type="evidence" value="ECO:0007669"/>
    <property type="project" value="UniProtKB-ARBA"/>
</dbReference>
<feature type="domain" description="Nicotinate phosphoribosyltransferase C-terminal" evidence="12">
    <location>
        <begin position="354"/>
        <end position="457"/>
    </location>
</feature>
<feature type="domain" description="Nicotinate/nicotinamide phosphoribosyltransferase" evidence="10">
    <location>
        <begin position="152"/>
        <end position="347"/>
    </location>
</feature>
<evidence type="ECO:0000256" key="2">
    <source>
        <dbReference type="ARBA" id="ARBA00010897"/>
    </source>
</evidence>
<dbReference type="NCBIfam" id="NF006695">
    <property type="entry name" value="PRK09243.1-2"/>
    <property type="match status" value="1"/>
</dbReference>
<dbReference type="SUPFAM" id="SSF54675">
    <property type="entry name" value="Nicotinate/Quinolinate PRTase N-terminal domain-like"/>
    <property type="match status" value="1"/>
</dbReference>
<comment type="catalytic activity">
    <reaction evidence="8 9">
        <text>5-phospho-alpha-D-ribose 1-diphosphate + nicotinate + ATP + H2O = nicotinate beta-D-ribonucleotide + ADP + phosphate + diphosphate</text>
        <dbReference type="Rhea" id="RHEA:36163"/>
        <dbReference type="ChEBI" id="CHEBI:15377"/>
        <dbReference type="ChEBI" id="CHEBI:30616"/>
        <dbReference type="ChEBI" id="CHEBI:32544"/>
        <dbReference type="ChEBI" id="CHEBI:33019"/>
        <dbReference type="ChEBI" id="CHEBI:43474"/>
        <dbReference type="ChEBI" id="CHEBI:57502"/>
        <dbReference type="ChEBI" id="CHEBI:58017"/>
        <dbReference type="ChEBI" id="CHEBI:456216"/>
        <dbReference type="EC" id="6.3.4.21"/>
    </reaction>
</comment>
<dbReference type="KEGG" id="fpf:DCC35_05540"/>
<dbReference type="Pfam" id="PF04095">
    <property type="entry name" value="NAPRTase"/>
    <property type="match status" value="1"/>
</dbReference>
<dbReference type="UniPathway" id="UPA00253">
    <property type="reaction ID" value="UER00457"/>
</dbReference>
<dbReference type="InterPro" id="IPR007229">
    <property type="entry name" value="Nic_PRibTrfase-Fam"/>
</dbReference>
<comment type="similarity">
    <text evidence="2 9">Belongs to the NAPRTase family.</text>
</comment>
<name>A0A4D7K005_9BACT</name>
<dbReference type="GO" id="GO:0005829">
    <property type="term" value="C:cytosol"/>
    <property type="evidence" value="ECO:0007669"/>
    <property type="project" value="TreeGrafter"/>
</dbReference>
<dbReference type="InterPro" id="IPR040727">
    <property type="entry name" value="NAPRTase_N"/>
</dbReference>
<comment type="PTM">
    <text evidence="9">Transiently phosphorylated on a His residue during the reaction cycle. Phosphorylation strongly increases the affinity for substrates and increases the rate of nicotinate D-ribonucleotide production. Dephosphorylation regenerates the low-affinity form of the enzyme, leading to product release.</text>
</comment>
<dbReference type="Gene3D" id="3.20.20.70">
    <property type="entry name" value="Aldolase class I"/>
    <property type="match status" value="1"/>
</dbReference>
<evidence type="ECO:0000256" key="3">
    <source>
        <dbReference type="ARBA" id="ARBA00013236"/>
    </source>
</evidence>
<dbReference type="NCBIfam" id="TIGR01513">
    <property type="entry name" value="NAPRTase_put"/>
    <property type="match status" value="1"/>
</dbReference>
<keyword evidence="7 9" id="KW-0808">Transferase</keyword>
<dbReference type="EMBL" id="CP028923">
    <property type="protein sequence ID" value="QCK14244.1"/>
    <property type="molecule type" value="Genomic_DNA"/>
</dbReference>
<evidence type="ECO:0000313" key="14">
    <source>
        <dbReference type="Proteomes" id="UP000298616"/>
    </source>
</evidence>
<dbReference type="InterPro" id="IPR006405">
    <property type="entry name" value="Nic_PRibTrfase_pncB"/>
</dbReference>
<keyword evidence="6 9" id="KW-0662">Pyridine nucleotide biosynthesis</keyword>
<protein>
    <recommendedName>
        <fullName evidence="3 9">Nicotinate phosphoribosyltransferase</fullName>
        <ecNumber evidence="3 9">6.3.4.21</ecNumber>
    </recommendedName>
</protein>
<dbReference type="FunFam" id="3.20.20.70:FF:000076">
    <property type="entry name" value="Nicotinate phosphoribosyltransferase"/>
    <property type="match status" value="1"/>
</dbReference>
<reference evidence="13 14" key="1">
    <citation type="submission" date="2018-04" db="EMBL/GenBank/DDBJ databases">
        <title>Complete genome uncultured novel isolate.</title>
        <authorList>
            <person name="Merlino G."/>
        </authorList>
    </citation>
    <scope>NUCLEOTIDE SEQUENCE [LARGE SCALE GENOMIC DNA]</scope>
    <source>
        <strain evidence="14">R1DC9</strain>
    </source>
</reference>
<dbReference type="RefSeq" id="WP_137089836.1">
    <property type="nucleotide sequence ID" value="NZ_CP028923.1"/>
</dbReference>
<evidence type="ECO:0000259" key="12">
    <source>
        <dbReference type="Pfam" id="PF17956"/>
    </source>
</evidence>
<evidence type="ECO:0000256" key="5">
    <source>
        <dbReference type="ARBA" id="ARBA00022598"/>
    </source>
</evidence>
<dbReference type="PANTHER" id="PTHR11098:SF1">
    <property type="entry name" value="NICOTINATE PHOSPHORIBOSYLTRANSFERASE"/>
    <property type="match status" value="1"/>
</dbReference>
<feature type="domain" description="Nicotinate phosphoribosyltransferase N-terminal" evidence="11">
    <location>
        <begin position="8"/>
        <end position="131"/>
    </location>
</feature>
<dbReference type="InterPro" id="IPR041525">
    <property type="entry name" value="N/Namide_PRibTrfase"/>
</dbReference>
<dbReference type="OrthoDB" id="9770610at2"/>
<evidence type="ECO:0000256" key="9">
    <source>
        <dbReference type="RuleBase" id="RU365100"/>
    </source>
</evidence>
<dbReference type="GO" id="GO:0034355">
    <property type="term" value="P:NAD+ biosynthetic process via the salvage pathway"/>
    <property type="evidence" value="ECO:0007669"/>
    <property type="project" value="UniProtKB-ARBA"/>
</dbReference>
<dbReference type="PANTHER" id="PTHR11098">
    <property type="entry name" value="NICOTINATE PHOSPHORIBOSYLTRANSFERASE"/>
    <property type="match status" value="1"/>
</dbReference>
<dbReference type="Pfam" id="PF17956">
    <property type="entry name" value="NAPRTase_C"/>
    <property type="match status" value="1"/>
</dbReference>
<evidence type="ECO:0000256" key="6">
    <source>
        <dbReference type="ARBA" id="ARBA00022642"/>
    </source>
</evidence>
<evidence type="ECO:0000256" key="8">
    <source>
        <dbReference type="ARBA" id="ARBA00048668"/>
    </source>
</evidence>
<evidence type="ECO:0000256" key="4">
    <source>
        <dbReference type="ARBA" id="ARBA00022553"/>
    </source>
</evidence>
<dbReference type="AlphaFoldDB" id="A0A4D7K005"/>
<evidence type="ECO:0000259" key="10">
    <source>
        <dbReference type="Pfam" id="PF04095"/>
    </source>
</evidence>
<dbReference type="Proteomes" id="UP000298616">
    <property type="component" value="Chromosome"/>
</dbReference>
<keyword evidence="13" id="KW-0328">Glycosyltransferase</keyword>
<accession>A0A4D7K005</accession>
<dbReference type="CDD" id="cd01570">
    <property type="entry name" value="NAPRTase_A"/>
    <property type="match status" value="1"/>
</dbReference>
<evidence type="ECO:0000259" key="11">
    <source>
        <dbReference type="Pfam" id="PF17767"/>
    </source>
</evidence>
<dbReference type="InterPro" id="IPR013785">
    <property type="entry name" value="Aldolase_TIM"/>
</dbReference>
<keyword evidence="4" id="KW-0597">Phosphoprotein</keyword>
<sequence>MEGLNGNLYTDLYQLSMGQAYFEKNRHENIASFDYFFRKIPFNGGYVITVGLEDVIEALENFRFTKEEIEYLESIGFKPDYLKYLKKLKFTGDVYAVPEGGVVFPQEPVVRVVAPMIEAQLVETMLLNLMNYQSLIATKAARIRHVANGRPLAEFGMRRAHGWGAMQASRAAVIGGFDSTSNVLAGKYYGIPVTGTMAHSYIQSHDEELTAFRNFAEARPEKCVLLVDTYDTLRSGLPNAIKVAKEMRSRGQELNGIRLDSGDLAYLSREARKMLNENDLEDVKIVASNQLDEGVIKSLQEQNSAIDIYGVGTNLVVGKPDSALDGVYKLAYADNKPRLKISENIKKLTLPGMKRVHRFTNNEGQFVADVIATLDEKIPEKMIHPYELDKEMSLKGFEGKELLNQVMKNGERTFDKRSLDELKDAVQSNLSSLPDEHKRFNNPHIYKVGISQNLLKLRQDLKNQKTSKL</sequence>
<dbReference type="PIRSF" id="PIRSF000484">
    <property type="entry name" value="NAPRT"/>
    <property type="match status" value="1"/>
</dbReference>
<gene>
    <name evidence="13" type="ORF">DCC35_05540</name>
</gene>